<gene>
    <name evidence="3" type="ORF">BEN47_19525</name>
</gene>
<dbReference type="AlphaFoldDB" id="A0A1G1TFK5"/>
<dbReference type="GO" id="GO:0003677">
    <property type="term" value="F:DNA binding"/>
    <property type="evidence" value="ECO:0007669"/>
    <property type="project" value="UniProtKB-KW"/>
</dbReference>
<evidence type="ECO:0000313" key="3">
    <source>
        <dbReference type="EMBL" id="OGX89647.1"/>
    </source>
</evidence>
<dbReference type="Proteomes" id="UP000176294">
    <property type="component" value="Unassembled WGS sequence"/>
</dbReference>
<protein>
    <recommendedName>
        <fullName evidence="5">Restriction endonuclease subunit S</fullName>
    </recommendedName>
</protein>
<comment type="caution">
    <text evidence="3">The sequence shown here is derived from an EMBL/GenBank/DDBJ whole genome shotgun (WGS) entry which is preliminary data.</text>
</comment>
<evidence type="ECO:0008006" key="5">
    <source>
        <dbReference type="Google" id="ProtNLM"/>
    </source>
</evidence>
<keyword evidence="2" id="KW-0238">DNA-binding</keyword>
<dbReference type="RefSeq" id="WP_070724172.1">
    <property type="nucleotide sequence ID" value="NZ_MDZB01000004.1"/>
</dbReference>
<dbReference type="EMBL" id="MDZB01000004">
    <property type="protein sequence ID" value="OGX89647.1"/>
    <property type="molecule type" value="Genomic_DNA"/>
</dbReference>
<evidence type="ECO:0000313" key="4">
    <source>
        <dbReference type="Proteomes" id="UP000176294"/>
    </source>
</evidence>
<sequence>EQAEIVAEVERRLTVLDALSQTLTAELKRAERLRQSLLHRAFTGRLVPQDATDEPAAALLARLQAETAAAPAKGKAGRGRKVAAAQATLDL</sequence>
<reference evidence="3 4" key="1">
    <citation type="submission" date="2016-08" db="EMBL/GenBank/DDBJ databases">
        <title>Hymenobacter coccineus sp. nov., Hymenobacter lapidarius sp. nov. and Hymenobacter glacialis sp. nov., isolated from Antarctic soil.</title>
        <authorList>
            <person name="Sedlacek I."/>
            <person name="Kralova S."/>
            <person name="Kyrova K."/>
            <person name="Maslanova I."/>
            <person name="Stankova E."/>
            <person name="Vrbovska V."/>
            <person name="Nemec M."/>
            <person name="Bartak M."/>
            <person name="Svec P."/>
            <person name="Busse H.-J."/>
            <person name="Pantucek R."/>
        </authorList>
    </citation>
    <scope>NUCLEOTIDE SEQUENCE [LARGE SCALE GENOMIC DNA]</scope>
    <source>
        <strain evidence="3 4">CCM 8643</strain>
    </source>
</reference>
<dbReference type="InterPro" id="IPR044946">
    <property type="entry name" value="Restrct_endonuc_typeI_TRD_sf"/>
</dbReference>
<organism evidence="3 4">
    <name type="scientific">Hymenobacter lapidarius</name>
    <dbReference type="NCBI Taxonomy" id="1908237"/>
    <lineage>
        <taxon>Bacteria</taxon>
        <taxon>Pseudomonadati</taxon>
        <taxon>Bacteroidota</taxon>
        <taxon>Cytophagia</taxon>
        <taxon>Cytophagales</taxon>
        <taxon>Hymenobacteraceae</taxon>
        <taxon>Hymenobacter</taxon>
    </lineage>
</organism>
<accession>A0A1G1TFK5</accession>
<keyword evidence="4" id="KW-1185">Reference proteome</keyword>
<dbReference type="GO" id="GO:0009307">
    <property type="term" value="P:DNA restriction-modification system"/>
    <property type="evidence" value="ECO:0007669"/>
    <property type="project" value="UniProtKB-KW"/>
</dbReference>
<feature type="non-terminal residue" evidence="3">
    <location>
        <position position="1"/>
    </location>
</feature>
<name>A0A1G1TFK5_9BACT</name>
<dbReference type="Gene3D" id="3.90.220.20">
    <property type="entry name" value="DNA methylase specificity domains"/>
    <property type="match status" value="2"/>
</dbReference>
<keyword evidence="1" id="KW-0680">Restriction system</keyword>
<dbReference type="SUPFAM" id="SSF116734">
    <property type="entry name" value="DNA methylase specificity domain"/>
    <property type="match status" value="1"/>
</dbReference>
<proteinExistence type="predicted"/>
<evidence type="ECO:0000256" key="1">
    <source>
        <dbReference type="ARBA" id="ARBA00022747"/>
    </source>
</evidence>
<evidence type="ECO:0000256" key="2">
    <source>
        <dbReference type="ARBA" id="ARBA00023125"/>
    </source>
</evidence>